<organism evidence="2 3">
    <name type="scientific">Azoarcus sp. (strain BH72)</name>
    <dbReference type="NCBI Taxonomy" id="418699"/>
    <lineage>
        <taxon>Bacteria</taxon>
        <taxon>Pseudomonadati</taxon>
        <taxon>Pseudomonadota</taxon>
        <taxon>Betaproteobacteria</taxon>
        <taxon>Rhodocyclales</taxon>
        <taxon>Zoogloeaceae</taxon>
        <taxon>Azoarcus</taxon>
    </lineage>
</organism>
<dbReference type="HOGENOM" id="CLU_1693815_0_0_4"/>
<feature type="region of interest" description="Disordered" evidence="1">
    <location>
        <begin position="150"/>
        <end position="172"/>
    </location>
</feature>
<dbReference type="AlphaFoldDB" id="A1KBY3"/>
<accession>A1KBY3</accession>
<evidence type="ECO:0000256" key="1">
    <source>
        <dbReference type="SAM" id="MobiDB-lite"/>
    </source>
</evidence>
<evidence type="ECO:0000313" key="3">
    <source>
        <dbReference type="Proteomes" id="UP000002588"/>
    </source>
</evidence>
<dbReference type="GO" id="GO:0003676">
    <property type="term" value="F:nucleic acid binding"/>
    <property type="evidence" value="ECO:0007669"/>
    <property type="project" value="InterPro"/>
</dbReference>
<dbReference type="Gene3D" id="3.40.1350.10">
    <property type="match status" value="1"/>
</dbReference>
<protein>
    <recommendedName>
        <fullName evidence="4">Aspartate ammonia-lyase</fullName>
    </recommendedName>
</protein>
<dbReference type="STRING" id="62928.azo3723"/>
<dbReference type="RefSeq" id="WP_011767445.1">
    <property type="nucleotide sequence ID" value="NC_008702.1"/>
</dbReference>
<gene>
    <name evidence="2" type="ordered locus">azo3723</name>
</gene>
<dbReference type="KEGG" id="azo:azo3723"/>
<reference evidence="2 3" key="1">
    <citation type="journal article" date="2006" name="Nat. Biotechnol.">
        <title>Complete genome of the mutualistic, N2-fixing grass endophyte Azoarcus sp. strain BH72.</title>
        <authorList>
            <person name="Krause A."/>
            <person name="Ramakumar A."/>
            <person name="Bartels D."/>
            <person name="Battistoni F."/>
            <person name="Bekel T."/>
            <person name="Boch J."/>
            <person name="Boehm M."/>
            <person name="Friedrich F."/>
            <person name="Hurek T."/>
            <person name="Krause L."/>
            <person name="Linke B."/>
            <person name="McHardy A.C."/>
            <person name="Sarkar A."/>
            <person name="Schneiker S."/>
            <person name="Syed A.A."/>
            <person name="Thauer R."/>
            <person name="Vorhoelter F.-J."/>
            <person name="Weidner S."/>
            <person name="Puehler A."/>
            <person name="Reinhold-Hurek B."/>
            <person name="Kaiser O."/>
            <person name="Goesmann A."/>
        </authorList>
    </citation>
    <scope>NUCLEOTIDE SEQUENCE [LARGE SCALE GENOMIC DNA]</scope>
    <source>
        <strain evidence="2 3">BH72</strain>
    </source>
</reference>
<dbReference type="Proteomes" id="UP000002588">
    <property type="component" value="Chromosome"/>
</dbReference>
<name>A1KBY3_AZOSB</name>
<evidence type="ECO:0008006" key="4">
    <source>
        <dbReference type="Google" id="ProtNLM"/>
    </source>
</evidence>
<sequence length="172" mass="19197">MAAEELQGLSSILVGVSGEYFVAAELSRRGHVASITLRNTRGMDVIATNTDASVSVGIQVKTNRHSKKDWMLNDKCETYHSPNLFYVFVNLVGLTDRPCFHIVPSIVVAERITKSHRAWLASPKRDGGDRKNTSLRRFKDPDSEYLDRWDLLGLDGPQSNNPFKPKPLRGSA</sequence>
<dbReference type="EMBL" id="AM406670">
    <property type="protein sequence ID" value="CAL96339.1"/>
    <property type="molecule type" value="Genomic_DNA"/>
</dbReference>
<dbReference type="InterPro" id="IPR011856">
    <property type="entry name" value="tRNA_endonuc-like_dom_sf"/>
</dbReference>
<dbReference type="eggNOG" id="ENOG50331NN">
    <property type="taxonomic scope" value="Bacteria"/>
</dbReference>
<evidence type="ECO:0000313" key="2">
    <source>
        <dbReference type="EMBL" id="CAL96339.1"/>
    </source>
</evidence>
<proteinExistence type="predicted"/>
<keyword evidence="3" id="KW-1185">Reference proteome</keyword>